<protein>
    <recommendedName>
        <fullName evidence="2">Bacterial surface antigen (D15) domain-containing protein</fullName>
    </recommendedName>
</protein>
<gene>
    <name evidence="1" type="ORF">METZ01_LOCUS26181</name>
</gene>
<name>A0A381Q5G8_9ZZZZ</name>
<dbReference type="EMBL" id="UINC01001175">
    <property type="protein sequence ID" value="SUZ73327.1"/>
    <property type="molecule type" value="Genomic_DNA"/>
</dbReference>
<reference evidence="1" key="1">
    <citation type="submission" date="2018-05" db="EMBL/GenBank/DDBJ databases">
        <authorList>
            <person name="Lanie J.A."/>
            <person name="Ng W.-L."/>
            <person name="Kazmierczak K.M."/>
            <person name="Andrzejewski T.M."/>
            <person name="Davidsen T.M."/>
            <person name="Wayne K.J."/>
            <person name="Tettelin H."/>
            <person name="Glass J.I."/>
            <person name="Rusch D."/>
            <person name="Podicherti R."/>
            <person name="Tsui H.-C.T."/>
            <person name="Winkler M.E."/>
        </authorList>
    </citation>
    <scope>NUCLEOTIDE SEQUENCE</scope>
</reference>
<dbReference type="SUPFAM" id="SSF69304">
    <property type="entry name" value="Tricorn protease N-terminal domain"/>
    <property type="match status" value="1"/>
</dbReference>
<dbReference type="AlphaFoldDB" id="A0A381Q5G8"/>
<proteinExistence type="predicted"/>
<dbReference type="PANTHER" id="PTHR36842">
    <property type="entry name" value="PROTEIN TOLB HOMOLOG"/>
    <property type="match status" value="1"/>
</dbReference>
<evidence type="ECO:0000313" key="1">
    <source>
        <dbReference type="EMBL" id="SUZ73327.1"/>
    </source>
</evidence>
<accession>A0A381Q5G8</accession>
<evidence type="ECO:0008006" key="2">
    <source>
        <dbReference type="Google" id="ProtNLM"/>
    </source>
</evidence>
<dbReference type="InterPro" id="IPR011042">
    <property type="entry name" value="6-blade_b-propeller_TolB-like"/>
</dbReference>
<dbReference type="Gene3D" id="2.120.10.30">
    <property type="entry name" value="TolB, C-terminal domain"/>
    <property type="match status" value="1"/>
</dbReference>
<sequence length="907" mass="104797">MDPDDYSNGAAYYYDNKIMIWASPLDFELRGSHRWLQNVITHEFTHIVTLQKAMKAGTRFPGAYVQLMNYEQEKRPDVLYGYPNTLVSYPVPGTVVPPWLAEGIAQFMYDGADWDHWDTHRDMILRDRAINNNLLSFTEMNTFGKKGIGNESTYNSGFALSRYIASRYGSNTLKDIMIELSKPWQYSIDKTIANVTGISGEELYKAFKAEVESRYGRLSRPIQINLVEGRQIITAGSTNIFPKWQPGKKAFAYLSNKENDYFGQTDLYIYDMDSGEEEKISSAVFSAPTWHPDGQKIFYSKKPKFPNRNGSKFYDLYCYNLSSEKETRLTYDARAFNPVFIARDSSLAYLATYDGSQDIFILDLKTMAVRRTTDFDQRPMISYLSYAADYHSLTFDITTHHYRDIGKIDLNTGETTLLMNNPHWDERNMATAARRVSIFSDDRTGIYNLYLMNPVDSAMGFITNTVGGAFMPDMDEQNRILYSLYKNGSYTIAILDSFQVIDEVLVGYPRSFHETHQGLEPPMVELDPAIAEPYDDQFTEMFIMPKIMVDYGTVKPGFYFYSGEIINRLSLFGGASVNQLQDTDLFFNFEFKRFYPTLFFETYYVTRNTSDSTLYQGVYPIDDDIKFRLVQFRGGLKVPIFGSLLELYASRQWYRAFINEQLPTEGLKAGAAYDYFRGWNLSTSWKLDMMKKRLDGGINPSNGFAIWANMDLEKNKFIQGLNFSDSGTLTEDFVDYDLTRLQAGAVYHYELPWIKRWTMSLKAEAGWISDNSVDSFFHFYLGGLPGLKGYSFYSIQGTRKALAEYSFRIPIFREKHYPLLWTIFQNSTIGAILQIGDAWTAADNHAWKKSVGIQWRMNGFSFYNFPTAIEVEYHQPLNVVRNEHVAQNTQTTYEKEPRTYFKILFDF</sequence>
<dbReference type="PANTHER" id="PTHR36842:SF1">
    <property type="entry name" value="PROTEIN TOLB"/>
    <property type="match status" value="1"/>
</dbReference>
<organism evidence="1">
    <name type="scientific">marine metagenome</name>
    <dbReference type="NCBI Taxonomy" id="408172"/>
    <lineage>
        <taxon>unclassified sequences</taxon>
        <taxon>metagenomes</taxon>
        <taxon>ecological metagenomes</taxon>
    </lineage>
</organism>